<evidence type="ECO:0000313" key="5">
    <source>
        <dbReference type="EMBL" id="TMO66885.1"/>
    </source>
</evidence>
<dbReference type="EMBL" id="PNBW01000030">
    <property type="protein sequence ID" value="TMO76272.1"/>
    <property type="molecule type" value="Genomic_DNA"/>
</dbReference>
<comment type="caution">
    <text evidence="5">The sequence shown here is derived from an EMBL/GenBank/DDBJ whole genome shotgun (WGS) entry which is preliminary data.</text>
</comment>
<dbReference type="InterPro" id="IPR034984">
    <property type="entry name" value="Imelysin-like_IPPA"/>
</dbReference>
<dbReference type="GO" id="GO:0030313">
    <property type="term" value="C:cell envelope"/>
    <property type="evidence" value="ECO:0007669"/>
    <property type="project" value="UniProtKB-SubCell"/>
</dbReference>
<dbReference type="AlphaFoldDB" id="A0A5S3V697"/>
<keyword evidence="2" id="KW-0732">Signal</keyword>
<dbReference type="EMBL" id="PNBX01000065">
    <property type="protein sequence ID" value="TMO66885.1"/>
    <property type="molecule type" value="Genomic_DNA"/>
</dbReference>
<proteinExistence type="predicted"/>
<protein>
    <submittedName>
        <fullName evidence="5">Peptidase M75</fullName>
    </submittedName>
</protein>
<evidence type="ECO:0000259" key="4">
    <source>
        <dbReference type="Pfam" id="PF09375"/>
    </source>
</evidence>
<dbReference type="CDD" id="cd14659">
    <property type="entry name" value="Imelysin-like_IPPA"/>
    <property type="match status" value="1"/>
</dbReference>
<evidence type="ECO:0000313" key="8">
    <source>
        <dbReference type="Proteomes" id="UP000307217"/>
    </source>
</evidence>
<dbReference type="RefSeq" id="WP_138592629.1">
    <property type="nucleotide sequence ID" value="NZ_PNBW01000030.1"/>
</dbReference>
<reference evidence="5" key="3">
    <citation type="submission" date="2019-09" db="EMBL/GenBank/DDBJ databases">
        <title>Co-occurence of chitin degradation, pigmentation and bioactivity in marine Pseudoalteromonas.</title>
        <authorList>
            <person name="Sonnenschein E.C."/>
            <person name="Bech P.K."/>
        </authorList>
    </citation>
    <scope>NUCLEOTIDE SEQUENCE</scope>
    <source>
        <strain evidence="5">S3790</strain>
        <strain evidence="6 7">S3895</strain>
    </source>
</reference>
<gene>
    <name evidence="5" type="ORF">CWC19_15080</name>
    <name evidence="6" type="ORF">CWC20_05985</name>
</gene>
<dbReference type="OrthoDB" id="7058523at2"/>
<evidence type="ECO:0000256" key="3">
    <source>
        <dbReference type="SAM" id="MobiDB-lite"/>
    </source>
</evidence>
<feature type="compositionally biased region" description="Low complexity" evidence="3">
    <location>
        <begin position="29"/>
        <end position="47"/>
    </location>
</feature>
<reference evidence="7 8" key="1">
    <citation type="submission" date="2018-01" db="EMBL/GenBank/DDBJ databases">
        <authorList>
            <person name="Paulsen S."/>
            <person name="Gram L.K."/>
        </authorList>
    </citation>
    <scope>NUCLEOTIDE SEQUENCE [LARGE SCALE GENOMIC DNA]</scope>
    <source>
        <strain evidence="5 8">S3790</strain>
        <strain evidence="6 7">S3895</strain>
    </source>
</reference>
<keyword evidence="7" id="KW-1185">Reference proteome</keyword>
<evidence type="ECO:0000313" key="6">
    <source>
        <dbReference type="EMBL" id="TMO76272.1"/>
    </source>
</evidence>
<dbReference type="InterPro" id="IPR038352">
    <property type="entry name" value="Imelysin_sf"/>
</dbReference>
<dbReference type="InterPro" id="IPR018976">
    <property type="entry name" value="Imelysin-like"/>
</dbReference>
<feature type="domain" description="Imelysin-like" evidence="4">
    <location>
        <begin position="76"/>
        <end position="418"/>
    </location>
</feature>
<name>A0A5S3V697_9GAMM</name>
<evidence type="ECO:0000256" key="1">
    <source>
        <dbReference type="ARBA" id="ARBA00004196"/>
    </source>
</evidence>
<sequence length="439" mass="47650">MNYVSQLKCIPLALVFSLGLMGCGESSSGQSGSAFDDGSDNGSNNGNGNSGGGNNSGGTPSFDEKALLAGLVDQVITPTFTSFQSETASLHNNINNYCSIEQTIDDSTTDFTERDASFDLAKQSWQSTMSIWQQAELMQLGPLVTNESALRNVIYSWPSKSLCGVDQDTAYFEDGVINLNNARPYNLKDRTFTRRGLLSLEHLLFNTSYEHNCSTTNDALADWNSRSEQSIKIARCKFATEVSKDLNENAQLLVSQWTAEDGYANELKNAGDVGNSFTTPLKAINAISDALFYLDKEVKDFKLGLPLGKFENSCGLSVCPKDVENSIAKYSVDNLKANLIAFEALFLGNAESADAQIGFDDFLVESNAQDTKDLMVDGLNEAKAATDAIEASLYDALSSDNEKVENTHAKVKDVTDQLKNDFINKLALELPKTSAGDND</sequence>
<feature type="region of interest" description="Disordered" evidence="3">
    <location>
        <begin position="29"/>
        <end position="59"/>
    </location>
</feature>
<dbReference type="Proteomes" id="UP000307217">
    <property type="component" value="Unassembled WGS sequence"/>
</dbReference>
<accession>A0A5S3V697</accession>
<evidence type="ECO:0000256" key="2">
    <source>
        <dbReference type="ARBA" id="ARBA00022729"/>
    </source>
</evidence>
<comment type="subcellular location">
    <subcellularLocation>
        <location evidence="1">Cell envelope</location>
    </subcellularLocation>
</comment>
<reference evidence="8" key="2">
    <citation type="submission" date="2019-06" db="EMBL/GenBank/DDBJ databases">
        <title>Co-occurence of chitin degradation, pigmentation and bioactivity in marine Pseudoalteromonas.</title>
        <authorList>
            <person name="Sonnenschein E.C."/>
            <person name="Bech P.K."/>
        </authorList>
    </citation>
    <scope>NUCLEOTIDE SEQUENCE [LARGE SCALE GENOMIC DNA]</scope>
    <source>
        <strain evidence="8">S3790</strain>
    </source>
</reference>
<organism evidence="5 8">
    <name type="scientific">Pseudoalteromonas aurantia</name>
    <dbReference type="NCBI Taxonomy" id="43654"/>
    <lineage>
        <taxon>Bacteria</taxon>
        <taxon>Pseudomonadati</taxon>
        <taxon>Pseudomonadota</taxon>
        <taxon>Gammaproteobacteria</taxon>
        <taxon>Alteromonadales</taxon>
        <taxon>Pseudoalteromonadaceae</taxon>
        <taxon>Pseudoalteromonas</taxon>
    </lineage>
</organism>
<dbReference type="Proteomes" id="UP000307164">
    <property type="component" value="Unassembled WGS sequence"/>
</dbReference>
<evidence type="ECO:0000313" key="7">
    <source>
        <dbReference type="Proteomes" id="UP000307164"/>
    </source>
</evidence>
<dbReference type="Pfam" id="PF09375">
    <property type="entry name" value="Peptidase_M75"/>
    <property type="match status" value="1"/>
</dbReference>
<dbReference type="Gene3D" id="1.20.1420.20">
    <property type="entry name" value="M75 peptidase, HXXE motif"/>
    <property type="match status" value="1"/>
</dbReference>